<comment type="caution">
    <text evidence="2">The sequence shown here is derived from an EMBL/GenBank/DDBJ whole genome shotgun (WGS) entry which is preliminary data.</text>
</comment>
<evidence type="ECO:0000313" key="2">
    <source>
        <dbReference type="EMBL" id="KYO66478.1"/>
    </source>
</evidence>
<keyword evidence="1" id="KW-0812">Transmembrane</keyword>
<reference evidence="2 3" key="1">
    <citation type="submission" date="2015-12" db="EMBL/GenBank/DDBJ databases">
        <title>Draft genome of Thermovenabulum gondwanense isolated from a red thermophilic microbial mat colonisisng an outflow channel of a bore well.</title>
        <authorList>
            <person name="Patel B.K."/>
        </authorList>
    </citation>
    <scope>NUCLEOTIDE SEQUENCE [LARGE SCALE GENOMIC DNA]</scope>
    <source>
        <strain evidence="2 3">R270</strain>
    </source>
</reference>
<accession>A0A161QBI2</accession>
<dbReference type="EMBL" id="LOHZ01000027">
    <property type="protein sequence ID" value="KYO66478.1"/>
    <property type="molecule type" value="Genomic_DNA"/>
</dbReference>
<organism evidence="2 3">
    <name type="scientific">Thermovenabulum gondwanense</name>
    <dbReference type="NCBI Taxonomy" id="520767"/>
    <lineage>
        <taxon>Bacteria</taxon>
        <taxon>Bacillati</taxon>
        <taxon>Bacillota</taxon>
        <taxon>Clostridia</taxon>
        <taxon>Thermosediminibacterales</taxon>
        <taxon>Thermosediminibacteraceae</taxon>
        <taxon>Thermovenabulum</taxon>
    </lineage>
</organism>
<dbReference type="STRING" id="520767.ATZ99_11060"/>
<name>A0A161QBI2_9FIRM</name>
<feature type="transmembrane region" description="Helical" evidence="1">
    <location>
        <begin position="6"/>
        <end position="25"/>
    </location>
</feature>
<keyword evidence="3" id="KW-1185">Reference proteome</keyword>
<evidence type="ECO:0000313" key="3">
    <source>
        <dbReference type="Proteomes" id="UP000075737"/>
    </source>
</evidence>
<proteinExistence type="predicted"/>
<keyword evidence="1" id="KW-0472">Membrane</keyword>
<feature type="transmembrane region" description="Helical" evidence="1">
    <location>
        <begin position="37"/>
        <end position="59"/>
    </location>
</feature>
<dbReference type="AlphaFoldDB" id="A0A161QBI2"/>
<keyword evidence="1" id="KW-1133">Transmembrane helix</keyword>
<dbReference type="RefSeq" id="WP_068748241.1">
    <property type="nucleotide sequence ID" value="NZ_LOHZ01000027.1"/>
</dbReference>
<dbReference type="Proteomes" id="UP000075737">
    <property type="component" value="Unassembled WGS sequence"/>
</dbReference>
<dbReference type="Gene3D" id="6.10.340.10">
    <property type="match status" value="1"/>
</dbReference>
<sequence>MWKNILFYMFVNIINIIIFGAYLLYGAFFLKLSIIYLVYYGAALFLIIIAFDLFLYYIYIKRTIIAPLNKVLETANELSGGDLSKRFTKILPGSFSHIFYPLDNFMDYLERFLKYMEHTGNEIEYLSKGLLSRLNIIENTENEGKRAEAMKEVISNAKKINRMSLQVKSLVHQFRAKEKKEAGG</sequence>
<protein>
    <recommendedName>
        <fullName evidence="4">HAMP domain-containing protein</fullName>
    </recommendedName>
</protein>
<gene>
    <name evidence="2" type="ORF">ATZ99_11060</name>
</gene>
<evidence type="ECO:0008006" key="4">
    <source>
        <dbReference type="Google" id="ProtNLM"/>
    </source>
</evidence>
<evidence type="ECO:0000256" key="1">
    <source>
        <dbReference type="SAM" id="Phobius"/>
    </source>
</evidence>